<dbReference type="Gene3D" id="2.10.110.10">
    <property type="entry name" value="Cysteine Rich Protein"/>
    <property type="match status" value="1"/>
</dbReference>
<protein>
    <recommendedName>
        <fullName evidence="4">LIM zinc-binding domain-containing protein</fullName>
    </recommendedName>
</protein>
<keyword evidence="6" id="KW-1185">Reference proteome</keyword>
<evidence type="ECO:0000256" key="2">
    <source>
        <dbReference type="ARBA" id="ARBA00022833"/>
    </source>
</evidence>
<evidence type="ECO:0000256" key="3">
    <source>
        <dbReference type="PROSITE-ProRule" id="PRU00125"/>
    </source>
</evidence>
<evidence type="ECO:0000259" key="4">
    <source>
        <dbReference type="PROSITE" id="PS50023"/>
    </source>
</evidence>
<dbReference type="Gene3D" id="3.90.228.10">
    <property type="match status" value="1"/>
</dbReference>
<dbReference type="CDD" id="cd08368">
    <property type="entry name" value="LIM"/>
    <property type="match status" value="1"/>
</dbReference>
<evidence type="ECO:0000256" key="1">
    <source>
        <dbReference type="ARBA" id="ARBA00022723"/>
    </source>
</evidence>
<keyword evidence="3" id="KW-0440">LIM domain</keyword>
<dbReference type="SMART" id="SM00132">
    <property type="entry name" value="LIM"/>
    <property type="match status" value="1"/>
</dbReference>
<dbReference type="InterPro" id="IPR001781">
    <property type="entry name" value="Znf_LIM"/>
</dbReference>
<dbReference type="PROSITE" id="PS50023">
    <property type="entry name" value="LIM_DOMAIN_2"/>
    <property type="match status" value="1"/>
</dbReference>
<feature type="domain" description="LIM zinc-binding" evidence="4">
    <location>
        <begin position="3"/>
        <end position="67"/>
    </location>
</feature>
<sequence>MSLICASCDHEIQEDLCFYSEVPYHQHCVRCVICNREYLNVQDTLEFMPVTPGLFLCKKCYNEYLFVKKIPDYFLNKYKERVRKDIIRRSFHSSDLYGDSIKLNKPYDKFLPTIQFHFDIPLDEFDLDAFQEMIDEDGSIIGIEQGSSVLTIAVFKEALASGIKGFFKRVKNFAVSKLEWIVSKFTSSMGKKAVFGNLIEHPKFTIPNEAEIQALFNSSKSNLLQNLKEFSEFDDNDVDALEMDVINEATNDECKKNFKYIIANKPIIAKAEEQLRNDIKMNKYEMIINAITMITSSLNQEYEKQKLKIPQNDLVEFFTYHGSVLANQFGIALESFKNPDEDDMSGIRRHDGGYYGVGIYSTDNPLYACIYAHHYRSLKPNEQASILYCKAFYNKKYKNEMHEVKVGRKIDFTTKRRSGINTAFVGNCALYHPISPSDVHNHQIVAHEYVYPNKYQIIPMFSFVVMRSDSLIVWKDENIENNENLGYMKYLEKKCQINVYKCKSVSEGVDLINLKKHNKIKLITNGGINLTGKQLIEKARKIVGSNFVCLVFAGSRNHIEWVEKMPNVLLTTKTEMFKKFADLEMEQNAMNQFINELQNAENFKFNINQKELLNFPLFETL</sequence>
<organism evidence="5 6">
    <name type="scientific">Tritrichomonas musculus</name>
    <dbReference type="NCBI Taxonomy" id="1915356"/>
    <lineage>
        <taxon>Eukaryota</taxon>
        <taxon>Metamonada</taxon>
        <taxon>Parabasalia</taxon>
        <taxon>Tritrichomonadida</taxon>
        <taxon>Tritrichomonadidae</taxon>
        <taxon>Tritrichomonas</taxon>
    </lineage>
</organism>
<dbReference type="SUPFAM" id="SSF56399">
    <property type="entry name" value="ADP-ribosylation"/>
    <property type="match status" value="1"/>
</dbReference>
<accession>A0ABR2KD31</accession>
<evidence type="ECO:0000313" key="6">
    <source>
        <dbReference type="Proteomes" id="UP001470230"/>
    </source>
</evidence>
<keyword evidence="1 3" id="KW-0479">Metal-binding</keyword>
<keyword evidence="2 3" id="KW-0862">Zinc</keyword>
<name>A0ABR2KD31_9EUKA</name>
<gene>
    <name evidence="5" type="ORF">M9Y10_033778</name>
</gene>
<reference evidence="5 6" key="1">
    <citation type="submission" date="2024-04" db="EMBL/GenBank/DDBJ databases">
        <title>Tritrichomonas musculus Genome.</title>
        <authorList>
            <person name="Alves-Ferreira E."/>
            <person name="Grigg M."/>
            <person name="Lorenzi H."/>
            <person name="Galac M."/>
        </authorList>
    </citation>
    <scope>NUCLEOTIDE SEQUENCE [LARGE SCALE GENOMIC DNA]</scope>
    <source>
        <strain evidence="5 6">EAF2021</strain>
    </source>
</reference>
<proteinExistence type="predicted"/>
<dbReference type="Proteomes" id="UP001470230">
    <property type="component" value="Unassembled WGS sequence"/>
</dbReference>
<dbReference type="EMBL" id="JAPFFF010000005">
    <property type="protein sequence ID" value="KAK8889035.1"/>
    <property type="molecule type" value="Genomic_DNA"/>
</dbReference>
<evidence type="ECO:0000313" key="5">
    <source>
        <dbReference type="EMBL" id="KAK8889035.1"/>
    </source>
</evidence>
<comment type="caution">
    <text evidence="5">The sequence shown here is derived from an EMBL/GenBank/DDBJ whole genome shotgun (WGS) entry which is preliminary data.</text>
</comment>